<keyword evidence="7 8" id="KW-0472">Membrane</keyword>
<dbReference type="InterPro" id="IPR002524">
    <property type="entry name" value="Cation_efflux"/>
</dbReference>
<evidence type="ECO:0000256" key="1">
    <source>
        <dbReference type="ARBA" id="ARBA00004141"/>
    </source>
</evidence>
<evidence type="ECO:0000256" key="6">
    <source>
        <dbReference type="ARBA" id="ARBA00023065"/>
    </source>
</evidence>
<evidence type="ECO:0000259" key="9">
    <source>
        <dbReference type="Pfam" id="PF01545"/>
    </source>
</evidence>
<dbReference type="SUPFAM" id="SSF161111">
    <property type="entry name" value="Cation efflux protein transmembrane domain-like"/>
    <property type="match status" value="1"/>
</dbReference>
<proteinExistence type="inferred from homology"/>
<evidence type="ECO:0000256" key="5">
    <source>
        <dbReference type="ARBA" id="ARBA00022989"/>
    </source>
</evidence>
<keyword evidence="3" id="KW-0813">Transport</keyword>
<feature type="transmembrane region" description="Helical" evidence="8">
    <location>
        <begin position="125"/>
        <end position="148"/>
    </location>
</feature>
<dbReference type="SUPFAM" id="SSF160240">
    <property type="entry name" value="Cation efflux protein cytoplasmic domain-like"/>
    <property type="match status" value="1"/>
</dbReference>
<comment type="similarity">
    <text evidence="2">Belongs to the cation diffusion facilitator (CDF) transporter (TC 2.A.4) family. SLC30A subfamily.</text>
</comment>
<keyword evidence="12" id="KW-1185">Reference proteome</keyword>
<evidence type="ECO:0000256" key="7">
    <source>
        <dbReference type="ARBA" id="ARBA00023136"/>
    </source>
</evidence>
<evidence type="ECO:0000256" key="3">
    <source>
        <dbReference type="ARBA" id="ARBA00022448"/>
    </source>
</evidence>
<evidence type="ECO:0000256" key="4">
    <source>
        <dbReference type="ARBA" id="ARBA00022692"/>
    </source>
</evidence>
<organism evidence="11 12">
    <name type="scientific">Streptomyces flavidovirens</name>
    <dbReference type="NCBI Taxonomy" id="67298"/>
    <lineage>
        <taxon>Bacteria</taxon>
        <taxon>Bacillati</taxon>
        <taxon>Actinomycetota</taxon>
        <taxon>Actinomycetes</taxon>
        <taxon>Kitasatosporales</taxon>
        <taxon>Streptomycetaceae</taxon>
        <taxon>Streptomyces</taxon>
    </lineage>
</organism>
<feature type="transmembrane region" description="Helical" evidence="8">
    <location>
        <begin position="193"/>
        <end position="210"/>
    </location>
</feature>
<dbReference type="Pfam" id="PF01545">
    <property type="entry name" value="Cation_efflux"/>
    <property type="match status" value="1"/>
</dbReference>
<feature type="transmembrane region" description="Helical" evidence="8">
    <location>
        <begin position="169"/>
        <end position="187"/>
    </location>
</feature>
<feature type="domain" description="Cation efflux protein transmembrane" evidence="9">
    <location>
        <begin position="29"/>
        <end position="217"/>
    </location>
</feature>
<reference evidence="11 12" key="1">
    <citation type="submission" date="2024-10" db="EMBL/GenBank/DDBJ databases">
        <title>The Natural Products Discovery Center: Release of the First 8490 Sequenced Strains for Exploring Actinobacteria Biosynthetic Diversity.</title>
        <authorList>
            <person name="Kalkreuter E."/>
            <person name="Kautsar S.A."/>
            <person name="Yang D."/>
            <person name="Bader C.D."/>
            <person name="Teijaro C.N."/>
            <person name="Fluegel L."/>
            <person name="Davis C.M."/>
            <person name="Simpson J.R."/>
            <person name="Lauterbach L."/>
            <person name="Steele A.D."/>
            <person name="Gui C."/>
            <person name="Meng S."/>
            <person name="Li G."/>
            <person name="Viehrig K."/>
            <person name="Ye F."/>
            <person name="Su P."/>
            <person name="Kiefer A.F."/>
            <person name="Nichols A."/>
            <person name="Cepeda A.J."/>
            <person name="Yan W."/>
            <person name="Fan B."/>
            <person name="Jiang Y."/>
            <person name="Adhikari A."/>
            <person name="Zheng C.-J."/>
            <person name="Schuster L."/>
            <person name="Cowan T.M."/>
            <person name="Smanski M.J."/>
            <person name="Chevrette M.G."/>
            <person name="De Carvalho L.P.S."/>
            <person name="Shen B."/>
        </authorList>
    </citation>
    <scope>NUCLEOTIDE SEQUENCE [LARGE SCALE GENOMIC DNA]</scope>
    <source>
        <strain evidence="11 12">NPDC003029</strain>
    </source>
</reference>
<comment type="subcellular location">
    <subcellularLocation>
        <location evidence="1">Membrane</location>
        <topology evidence="1">Multi-pass membrane protein</topology>
    </subcellularLocation>
</comment>
<keyword evidence="4 8" id="KW-0812">Transmembrane</keyword>
<dbReference type="EMBL" id="JBIAPK010000006">
    <property type="protein sequence ID" value="MFF3341280.1"/>
    <property type="molecule type" value="Genomic_DNA"/>
</dbReference>
<dbReference type="NCBIfam" id="TIGR01297">
    <property type="entry name" value="CDF"/>
    <property type="match status" value="1"/>
</dbReference>
<evidence type="ECO:0000259" key="10">
    <source>
        <dbReference type="Pfam" id="PF16916"/>
    </source>
</evidence>
<feature type="transmembrane region" description="Helical" evidence="8">
    <location>
        <begin position="26"/>
        <end position="51"/>
    </location>
</feature>
<gene>
    <name evidence="11" type="ORF">ACFYWW_21475</name>
</gene>
<dbReference type="InterPro" id="IPR027470">
    <property type="entry name" value="Cation_efflux_CTD"/>
</dbReference>
<feature type="domain" description="Cation efflux protein cytoplasmic" evidence="10">
    <location>
        <begin position="235"/>
        <end position="296"/>
    </location>
</feature>
<evidence type="ECO:0000256" key="8">
    <source>
        <dbReference type="SAM" id="Phobius"/>
    </source>
</evidence>
<dbReference type="Proteomes" id="UP001601976">
    <property type="component" value="Unassembled WGS sequence"/>
</dbReference>
<evidence type="ECO:0000256" key="2">
    <source>
        <dbReference type="ARBA" id="ARBA00008873"/>
    </source>
</evidence>
<keyword evidence="6" id="KW-0406">Ion transport</keyword>
<dbReference type="Gene3D" id="1.20.1510.10">
    <property type="entry name" value="Cation efflux protein transmembrane domain"/>
    <property type="match status" value="1"/>
</dbReference>
<evidence type="ECO:0000313" key="12">
    <source>
        <dbReference type="Proteomes" id="UP001601976"/>
    </source>
</evidence>
<feature type="transmembrane region" description="Helical" evidence="8">
    <location>
        <begin position="57"/>
        <end position="74"/>
    </location>
</feature>
<sequence length="332" mass="35338">MSGKGHHHDGSPGHDHGVTAGTDKRWLSIALALIVGFMSVEVFIGVVAQSLALISDAAHMLTDAVAIGLALIAMRIARRPAKGGFTYGLKRAEILSAQANGLSLILLGAWLSYEAVGRLIHPPEVKGGLMLITALVGIAVNVAATWCISRANRASLNVEGAYQHILNDLFAFIGTAVAALIVVTTGFARADGIATLIVVALMFKAGYGLLRDSGRIFLEAAPAHVHPDRVGGELVAQPSVLEVHDLHIWQITSEEAALSAHVLVEPGGDCHAVRRDLEHLVRRDYGITHTTLQVDHQPEMVLQVVGQGRVPDWTHHCVATHGPLHRGDGRNS</sequence>
<dbReference type="InterPro" id="IPR050681">
    <property type="entry name" value="CDF/SLC30A"/>
</dbReference>
<dbReference type="PANTHER" id="PTHR11562:SF17">
    <property type="entry name" value="RE54080P-RELATED"/>
    <property type="match status" value="1"/>
</dbReference>
<dbReference type="PANTHER" id="PTHR11562">
    <property type="entry name" value="CATION EFFLUX PROTEIN/ ZINC TRANSPORTER"/>
    <property type="match status" value="1"/>
</dbReference>
<dbReference type="Pfam" id="PF16916">
    <property type="entry name" value="ZT_dimer"/>
    <property type="match status" value="1"/>
</dbReference>
<protein>
    <submittedName>
        <fullName evidence="11">Cation diffusion facilitator family transporter</fullName>
    </submittedName>
</protein>
<dbReference type="InterPro" id="IPR058533">
    <property type="entry name" value="Cation_efflux_TM"/>
</dbReference>
<comment type="caution">
    <text evidence="11">The sequence shown here is derived from an EMBL/GenBank/DDBJ whole genome shotgun (WGS) entry which is preliminary data.</text>
</comment>
<dbReference type="InterPro" id="IPR027469">
    <property type="entry name" value="Cation_efflux_TMD_sf"/>
</dbReference>
<dbReference type="RefSeq" id="WP_387896471.1">
    <property type="nucleotide sequence ID" value="NZ_JBIAPK010000006.1"/>
</dbReference>
<feature type="transmembrane region" description="Helical" evidence="8">
    <location>
        <begin position="94"/>
        <end position="113"/>
    </location>
</feature>
<accession>A0ABW6RIB6</accession>
<keyword evidence="5 8" id="KW-1133">Transmembrane helix</keyword>
<evidence type="ECO:0000313" key="11">
    <source>
        <dbReference type="EMBL" id="MFF3341280.1"/>
    </source>
</evidence>
<name>A0ABW6RIB6_9ACTN</name>
<dbReference type="InterPro" id="IPR036837">
    <property type="entry name" value="Cation_efflux_CTD_sf"/>
</dbReference>